<keyword evidence="2" id="KW-0597">Phosphoprotein</keyword>
<dbReference type="PANTHER" id="PTHR43775:SF37">
    <property type="entry name" value="SI:DKEY-61P9.11"/>
    <property type="match status" value="1"/>
</dbReference>
<dbReference type="InterPro" id="IPR014043">
    <property type="entry name" value="Acyl_transferase_dom"/>
</dbReference>
<dbReference type="InterPro" id="IPR050091">
    <property type="entry name" value="PKS_NRPS_Biosynth_Enz"/>
</dbReference>
<feature type="region of interest" description="Disordered" evidence="3">
    <location>
        <begin position="319"/>
        <end position="369"/>
    </location>
</feature>
<dbReference type="SUPFAM" id="SSF52151">
    <property type="entry name" value="FabD/lysophospholipase-like"/>
    <property type="match status" value="2"/>
</dbReference>
<dbReference type="Gene3D" id="3.40.366.10">
    <property type="entry name" value="Malonyl-Coenzyme A Acyl Carrier Protein, domain 2"/>
    <property type="match status" value="2"/>
</dbReference>
<keyword evidence="6" id="KW-1185">Reference proteome</keyword>
<dbReference type="GO" id="GO:0005737">
    <property type="term" value="C:cytoplasm"/>
    <property type="evidence" value="ECO:0007669"/>
    <property type="project" value="TreeGrafter"/>
</dbReference>
<evidence type="ECO:0000256" key="1">
    <source>
        <dbReference type="ARBA" id="ARBA00022450"/>
    </source>
</evidence>
<name>A0A5N5W6F4_STRMB</name>
<feature type="domain" description="Malonyl-CoA:ACP transacylase (MAT)" evidence="4">
    <location>
        <begin position="98"/>
        <end position="432"/>
    </location>
</feature>
<evidence type="ECO:0000259" key="4">
    <source>
        <dbReference type="SMART" id="SM00827"/>
    </source>
</evidence>
<dbReference type="InterPro" id="IPR001227">
    <property type="entry name" value="Ac_transferase_dom_sf"/>
</dbReference>
<organism evidence="5 6">
    <name type="scientific">Streptomyces mobaraensis</name>
    <name type="common">Streptoverticillium mobaraense</name>
    <dbReference type="NCBI Taxonomy" id="35621"/>
    <lineage>
        <taxon>Bacteria</taxon>
        <taxon>Bacillati</taxon>
        <taxon>Actinomycetota</taxon>
        <taxon>Actinomycetes</taxon>
        <taxon>Kitasatosporales</taxon>
        <taxon>Streptomycetaceae</taxon>
        <taxon>Streptomyces</taxon>
    </lineage>
</organism>
<dbReference type="OrthoDB" id="9778690at2"/>
<evidence type="ECO:0000313" key="5">
    <source>
        <dbReference type="EMBL" id="KAB7841628.1"/>
    </source>
</evidence>
<dbReference type="GO" id="GO:0005886">
    <property type="term" value="C:plasma membrane"/>
    <property type="evidence" value="ECO:0007669"/>
    <property type="project" value="TreeGrafter"/>
</dbReference>
<evidence type="ECO:0000256" key="3">
    <source>
        <dbReference type="SAM" id="MobiDB-lite"/>
    </source>
</evidence>
<protein>
    <submittedName>
        <fullName evidence="5">Acyltransferase domain-containing protein</fullName>
    </submittedName>
</protein>
<dbReference type="PANTHER" id="PTHR43775">
    <property type="entry name" value="FATTY ACID SYNTHASE"/>
    <property type="match status" value="1"/>
</dbReference>
<feature type="compositionally biased region" description="Basic and acidic residues" evidence="3">
    <location>
        <begin position="460"/>
        <end position="475"/>
    </location>
</feature>
<dbReference type="SUPFAM" id="SSF55048">
    <property type="entry name" value="Probable ACP-binding domain of malonyl-CoA ACP transacylase"/>
    <property type="match status" value="1"/>
</dbReference>
<keyword evidence="1" id="KW-0596">Phosphopantetheine</keyword>
<accession>A0A5N5W6F4</accession>
<sequence>MTFDSVLPPPPPWLLVFSAATRAELTEEAKRAAELLANGSRPDEVSPIPACPGPERLAVAAADVPGLVEGLRCFADGLPSPRWTAGRADGAAGRTAWCFGGHGGQWTGMGRALPGWSPVAAEVLAELDGLLPGGVTGPLASPPGAGADGPGTAQPLIFALQVATARWLLSLGLRPDAVVGHSLGEVAAAHVAGVLTLPEAARVVATRSRLLARVSGGGAMATIGLDRHTVERRCAGTPGTVVVAAHSAPRETVVTGASDAVGALVGALETEGVRCRTIRIDAASHSPYVDGVLPELRAELAELSPAAPRVPWVSTVDATRAPTTDAGPGPGPGTDSGPGPGTHTGPDPTTSAAPESDAGTPGPSAPGSAAYWARNLRRPVRFTEAVSALADRGFRAFVEIGPHPVLARPIRDTLRAEGVAAPLVAASGHRGTPEPVALLRLLGALYCRGLDLPGLPRLPGRPDRPDRLDQPDRPGHPGRPRLPRRPHHPTPHPPVPPQERQP</sequence>
<dbReference type="InterPro" id="IPR016035">
    <property type="entry name" value="Acyl_Trfase/lysoPLipase"/>
</dbReference>
<comment type="caution">
    <text evidence="5">The sequence shown here is derived from an EMBL/GenBank/DDBJ whole genome shotgun (WGS) entry which is preliminary data.</text>
</comment>
<dbReference type="Proteomes" id="UP000327000">
    <property type="component" value="Unassembled WGS sequence"/>
</dbReference>
<dbReference type="GO" id="GO:0004312">
    <property type="term" value="F:fatty acid synthase activity"/>
    <property type="evidence" value="ECO:0007669"/>
    <property type="project" value="TreeGrafter"/>
</dbReference>
<dbReference type="InterPro" id="IPR016036">
    <property type="entry name" value="Malonyl_transacylase_ACP-bd"/>
</dbReference>
<feature type="compositionally biased region" description="Low complexity" evidence="3">
    <location>
        <begin position="319"/>
        <end position="331"/>
    </location>
</feature>
<proteinExistence type="predicted"/>
<dbReference type="GO" id="GO:0006633">
    <property type="term" value="P:fatty acid biosynthetic process"/>
    <property type="evidence" value="ECO:0007669"/>
    <property type="project" value="TreeGrafter"/>
</dbReference>
<feature type="compositionally biased region" description="Gly residues" evidence="3">
    <location>
        <begin position="332"/>
        <end position="342"/>
    </location>
</feature>
<feature type="region of interest" description="Disordered" evidence="3">
    <location>
        <begin position="453"/>
        <end position="502"/>
    </location>
</feature>
<keyword evidence="5" id="KW-0808">Transferase</keyword>
<dbReference type="SMART" id="SM00827">
    <property type="entry name" value="PKS_AT"/>
    <property type="match status" value="1"/>
</dbReference>
<feature type="compositionally biased region" description="Basic residues" evidence="3">
    <location>
        <begin position="476"/>
        <end position="490"/>
    </location>
</feature>
<gene>
    <name evidence="5" type="ORF">FRZ00_20195</name>
</gene>
<dbReference type="GO" id="GO:0071770">
    <property type="term" value="P:DIM/DIP cell wall layer assembly"/>
    <property type="evidence" value="ECO:0007669"/>
    <property type="project" value="TreeGrafter"/>
</dbReference>
<dbReference type="AlphaFoldDB" id="A0A5N5W6F4"/>
<evidence type="ECO:0000313" key="6">
    <source>
        <dbReference type="Proteomes" id="UP000327000"/>
    </source>
</evidence>
<feature type="compositionally biased region" description="Pro residues" evidence="3">
    <location>
        <begin position="491"/>
        <end position="502"/>
    </location>
</feature>
<dbReference type="Pfam" id="PF00698">
    <property type="entry name" value="Acyl_transf_1"/>
    <property type="match status" value="2"/>
</dbReference>
<reference evidence="5 6" key="1">
    <citation type="journal article" date="2019" name="Microb. Cell Fact.">
        <title>Exploring novel herbicidin analogues by transcriptional regulator overexpression and MS/MS molecular networking.</title>
        <authorList>
            <person name="Shi Y."/>
            <person name="Gu R."/>
            <person name="Li Y."/>
            <person name="Wang X."/>
            <person name="Ren W."/>
            <person name="Li X."/>
            <person name="Wang L."/>
            <person name="Xie Y."/>
            <person name="Hong B."/>
        </authorList>
    </citation>
    <scope>NUCLEOTIDE SEQUENCE [LARGE SCALE GENOMIC DNA]</scope>
    <source>
        <strain evidence="5 6">US-43</strain>
    </source>
</reference>
<evidence type="ECO:0000256" key="2">
    <source>
        <dbReference type="ARBA" id="ARBA00022553"/>
    </source>
</evidence>
<dbReference type="EMBL" id="VOKX01000040">
    <property type="protein sequence ID" value="KAB7841628.1"/>
    <property type="molecule type" value="Genomic_DNA"/>
</dbReference>
<keyword evidence="5" id="KW-0012">Acyltransferase</keyword>